<keyword evidence="2" id="KW-1185">Reference proteome</keyword>
<proteinExistence type="predicted"/>
<accession>A0ABY7FJZ1</accession>
<organism evidence="1 2">
    <name type="scientific">Mya arenaria</name>
    <name type="common">Soft-shell clam</name>
    <dbReference type="NCBI Taxonomy" id="6604"/>
    <lineage>
        <taxon>Eukaryota</taxon>
        <taxon>Metazoa</taxon>
        <taxon>Spiralia</taxon>
        <taxon>Lophotrochozoa</taxon>
        <taxon>Mollusca</taxon>
        <taxon>Bivalvia</taxon>
        <taxon>Autobranchia</taxon>
        <taxon>Heteroconchia</taxon>
        <taxon>Euheterodonta</taxon>
        <taxon>Imparidentia</taxon>
        <taxon>Neoheterodontei</taxon>
        <taxon>Myida</taxon>
        <taxon>Myoidea</taxon>
        <taxon>Myidae</taxon>
        <taxon>Mya</taxon>
    </lineage>
</organism>
<evidence type="ECO:0000313" key="2">
    <source>
        <dbReference type="Proteomes" id="UP001164746"/>
    </source>
</evidence>
<reference evidence="1" key="1">
    <citation type="submission" date="2022-11" db="EMBL/GenBank/DDBJ databases">
        <title>Centuries of genome instability and evolution in soft-shell clam transmissible cancer (bioRxiv).</title>
        <authorList>
            <person name="Hart S.F.M."/>
            <person name="Yonemitsu M.A."/>
            <person name="Giersch R.M."/>
            <person name="Beal B.F."/>
            <person name="Arriagada G."/>
            <person name="Davis B.W."/>
            <person name="Ostrander E.A."/>
            <person name="Goff S.P."/>
            <person name="Metzger M.J."/>
        </authorList>
    </citation>
    <scope>NUCLEOTIDE SEQUENCE</scope>
    <source>
        <strain evidence="1">MELC-2E11</strain>
        <tissue evidence="1">Siphon/mantle</tissue>
    </source>
</reference>
<sequence>MADDAGIANGGQTVNQVVAENPRSVALYSTLHNTFNKADYVISIPKAEEDEGRANAGQVVVLNVLSGASAKNRIGRARIGTTTFVFNRMSPHTYL</sequence>
<name>A0ABY7FJZ1_MYAAR</name>
<evidence type="ECO:0000313" key="1">
    <source>
        <dbReference type="EMBL" id="WAR21887.1"/>
    </source>
</evidence>
<dbReference type="EMBL" id="CP111023">
    <property type="protein sequence ID" value="WAR21887.1"/>
    <property type="molecule type" value="Genomic_DNA"/>
</dbReference>
<dbReference type="Proteomes" id="UP001164746">
    <property type="component" value="Chromosome 12"/>
</dbReference>
<gene>
    <name evidence="1" type="ORF">MAR_015861</name>
</gene>
<protein>
    <submittedName>
        <fullName evidence="1">Uncharacterized protein</fullName>
    </submittedName>
</protein>